<dbReference type="Pfam" id="PF00931">
    <property type="entry name" value="NB-ARC"/>
    <property type="match status" value="1"/>
</dbReference>
<protein>
    <recommendedName>
        <fullName evidence="8">TMV resistance protein N-like</fullName>
    </recommendedName>
</protein>
<comment type="caution">
    <text evidence="6">The sequence shown here is derived from an EMBL/GenBank/DDBJ whole genome shotgun (WGS) entry which is preliminary data.</text>
</comment>
<dbReference type="Gene3D" id="1.10.8.430">
    <property type="entry name" value="Helical domain of apoptotic protease-activating factors"/>
    <property type="match status" value="1"/>
</dbReference>
<name>A0AAW1Y6M6_RUBAR</name>
<dbReference type="GO" id="GO:0006952">
    <property type="term" value="P:defense response"/>
    <property type="evidence" value="ECO:0007669"/>
    <property type="project" value="InterPro"/>
</dbReference>
<evidence type="ECO:0000259" key="4">
    <source>
        <dbReference type="Pfam" id="PF00931"/>
    </source>
</evidence>
<dbReference type="PANTHER" id="PTHR11017:SF563">
    <property type="entry name" value="TMV RESISTANCE PROTEIN N-LIKE"/>
    <property type="match status" value="1"/>
</dbReference>
<dbReference type="InterPro" id="IPR027417">
    <property type="entry name" value="P-loop_NTPase"/>
</dbReference>
<evidence type="ECO:0000313" key="7">
    <source>
        <dbReference type="Proteomes" id="UP001457282"/>
    </source>
</evidence>
<feature type="transmembrane region" description="Helical" evidence="3">
    <location>
        <begin position="1020"/>
        <end position="1043"/>
    </location>
</feature>
<gene>
    <name evidence="6" type="ORF">M0R45_010045</name>
</gene>
<dbReference type="PRINTS" id="PR00364">
    <property type="entry name" value="DISEASERSIST"/>
</dbReference>
<dbReference type="GO" id="GO:0043531">
    <property type="term" value="F:ADP binding"/>
    <property type="evidence" value="ECO:0007669"/>
    <property type="project" value="InterPro"/>
</dbReference>
<keyword evidence="2" id="KW-0677">Repeat</keyword>
<keyword evidence="7" id="KW-1185">Reference proteome</keyword>
<dbReference type="Gene3D" id="3.40.50.300">
    <property type="entry name" value="P-loop containing nucleotide triphosphate hydrolases"/>
    <property type="match status" value="1"/>
</dbReference>
<evidence type="ECO:0000256" key="1">
    <source>
        <dbReference type="ARBA" id="ARBA00022614"/>
    </source>
</evidence>
<feature type="domain" description="Disease resistance protein Roq1-like winged-helix" evidence="5">
    <location>
        <begin position="282"/>
        <end position="350"/>
    </location>
</feature>
<evidence type="ECO:0008006" key="8">
    <source>
        <dbReference type="Google" id="ProtNLM"/>
    </source>
</evidence>
<dbReference type="InterPro" id="IPR002182">
    <property type="entry name" value="NB-ARC"/>
</dbReference>
<evidence type="ECO:0000313" key="6">
    <source>
        <dbReference type="EMBL" id="KAK9944478.1"/>
    </source>
</evidence>
<organism evidence="6 7">
    <name type="scientific">Rubus argutus</name>
    <name type="common">Southern blackberry</name>
    <dbReference type="NCBI Taxonomy" id="59490"/>
    <lineage>
        <taxon>Eukaryota</taxon>
        <taxon>Viridiplantae</taxon>
        <taxon>Streptophyta</taxon>
        <taxon>Embryophyta</taxon>
        <taxon>Tracheophyta</taxon>
        <taxon>Spermatophyta</taxon>
        <taxon>Magnoliopsida</taxon>
        <taxon>eudicotyledons</taxon>
        <taxon>Gunneridae</taxon>
        <taxon>Pentapetalae</taxon>
        <taxon>rosids</taxon>
        <taxon>fabids</taxon>
        <taxon>Rosales</taxon>
        <taxon>Rosaceae</taxon>
        <taxon>Rosoideae</taxon>
        <taxon>Rosoideae incertae sedis</taxon>
        <taxon>Rubus</taxon>
    </lineage>
</organism>
<dbReference type="Proteomes" id="UP001457282">
    <property type="component" value="Unassembled WGS sequence"/>
</dbReference>
<dbReference type="InterPro" id="IPR042197">
    <property type="entry name" value="Apaf_helical"/>
</dbReference>
<evidence type="ECO:0000256" key="3">
    <source>
        <dbReference type="SAM" id="Phobius"/>
    </source>
</evidence>
<evidence type="ECO:0000259" key="5">
    <source>
        <dbReference type="Pfam" id="PF23282"/>
    </source>
</evidence>
<dbReference type="AlphaFoldDB" id="A0AAW1Y6M6"/>
<dbReference type="SUPFAM" id="SSF52058">
    <property type="entry name" value="L domain-like"/>
    <property type="match status" value="1"/>
</dbReference>
<keyword evidence="1" id="KW-0433">Leucine-rich repeat</keyword>
<keyword evidence="3" id="KW-1133">Transmembrane helix</keyword>
<reference evidence="6 7" key="1">
    <citation type="journal article" date="2023" name="G3 (Bethesda)">
        <title>A chromosome-length genome assembly and annotation of blackberry (Rubus argutus, cv. 'Hillquist').</title>
        <authorList>
            <person name="Bruna T."/>
            <person name="Aryal R."/>
            <person name="Dudchenko O."/>
            <person name="Sargent D.J."/>
            <person name="Mead D."/>
            <person name="Buti M."/>
            <person name="Cavallini A."/>
            <person name="Hytonen T."/>
            <person name="Andres J."/>
            <person name="Pham M."/>
            <person name="Weisz D."/>
            <person name="Mascagni F."/>
            <person name="Usai G."/>
            <person name="Natali L."/>
            <person name="Bassil N."/>
            <person name="Fernandez G.E."/>
            <person name="Lomsadze A."/>
            <person name="Armour M."/>
            <person name="Olukolu B."/>
            <person name="Poorten T."/>
            <person name="Britton C."/>
            <person name="Davik J."/>
            <person name="Ashrafi H."/>
            <person name="Aiden E.L."/>
            <person name="Borodovsky M."/>
            <person name="Worthington M."/>
        </authorList>
    </citation>
    <scope>NUCLEOTIDE SEQUENCE [LARGE SCALE GENOMIC DNA]</scope>
    <source>
        <strain evidence="6">PI 553951</strain>
    </source>
</reference>
<evidence type="ECO:0000256" key="2">
    <source>
        <dbReference type="ARBA" id="ARBA00022737"/>
    </source>
</evidence>
<keyword evidence="3" id="KW-0472">Membrane</keyword>
<dbReference type="InterPro" id="IPR044974">
    <property type="entry name" value="Disease_R_plants"/>
</dbReference>
<sequence>MVLTNEADGHESKFIKKIVRVMEDKLRRIPLSLEPYLVGIDSQAKDINLWLQDGSTEVGILIIHGMRGIGKSTIAKFVYNSNFQRFERCSFLENIREVSNQSNGLLRLQKQLLNDILTGRKMKIHNISEGIAKIEDAVSSRRVFLVLDDVDHVDQLAALLRMQNRFHPGSKIIITSSCAGLLEAHCQFVKVHKVRILSNSESLALFSWHAFGQDHPFHGYKDHSNRVVNHCAGLPLALKILGSSLSGKSIAVWESTLKNLEANPNSEILKKLKISYDSLQDDHDQNLFLHIACFFIGMKTDVIVGILDACDFFAEVGIQNLIDRCLVTIDEYNKVQMHDMIRDMGRGIVCLESKEPGQRSRLWHHKDSFQVLTENNGTQAIEGLVLNMQMHPAYTPSRNSCKVVLETNAFTGMHKLRLLQLSHVQLSGCYKEFPTGLRWMRWLKFPLPSLPSYFPLESLVVLEMCHSSLRQVWTGAKYLPSMKVLNLSHSHDLTETPDFSSVPNLQRLILKDCTSLVDFHESIGNLRRLVYFNVKDCKSIRKLPKNISLLILLEALIISGCSSLNEFPVDMSKMESLKVFQADGVPIHRLLTTTREVELWSKPNLGISWASRLPCNLVNISLRNCNLSDDDFPEDFGNLSSLQTLDLGWNPICSLPEGIRGITGLHYLSFDGCTKLKSLFRLPNVRYLMLRDCTSLEKITYQSPWGRPFLLRNCNSNLVEIEDRFKLEPIERVDEELINLLGVSDLESLGAIMMGCALWYMHQWRGMHPVQGLYQRGIFSTFLPGNEVPGRFSHTSGGSSVSFTVPLLPKLNTRGLNVFSVLAKANNNDSNPMINVINIDDSEHPIITVVSNEKKGLNWIYGPAFYGIPVDGKDMIWLSHWKFGNQYLEGGDKVTISIFTTSEYKVKECGIQLVYHEQEEKIISTQLNPTENPFYPDVIEVMPGTYLLFSYDYSYLSVYPWLNNLVRQFCKYEYKLDNNGCPSFVNSAEITVDRKEVQQGDNTLAAQSGSNFNTCRACKVLIIAVVFFFSVFPLSFALMFFMFQTEKQQATILIPT</sequence>
<proteinExistence type="predicted"/>
<accession>A0AAW1Y6M6</accession>
<dbReference type="Pfam" id="PF23282">
    <property type="entry name" value="WHD_ROQ1"/>
    <property type="match status" value="1"/>
</dbReference>
<dbReference type="SUPFAM" id="SSF52540">
    <property type="entry name" value="P-loop containing nucleoside triphosphate hydrolases"/>
    <property type="match status" value="1"/>
</dbReference>
<dbReference type="InterPro" id="IPR032675">
    <property type="entry name" value="LRR_dom_sf"/>
</dbReference>
<dbReference type="InterPro" id="IPR058192">
    <property type="entry name" value="WHD_ROQ1-like"/>
</dbReference>
<keyword evidence="3" id="KW-0812">Transmembrane</keyword>
<dbReference type="Gene3D" id="3.80.10.10">
    <property type="entry name" value="Ribonuclease Inhibitor"/>
    <property type="match status" value="2"/>
</dbReference>
<feature type="domain" description="NB-ARC" evidence="4">
    <location>
        <begin position="47"/>
        <end position="212"/>
    </location>
</feature>
<dbReference type="PANTHER" id="PTHR11017">
    <property type="entry name" value="LEUCINE-RICH REPEAT-CONTAINING PROTEIN"/>
    <property type="match status" value="1"/>
</dbReference>
<dbReference type="EMBL" id="JBEDUW010000002">
    <property type="protein sequence ID" value="KAK9944478.1"/>
    <property type="molecule type" value="Genomic_DNA"/>
</dbReference>